<dbReference type="InterPro" id="IPR006311">
    <property type="entry name" value="TAT_signal"/>
</dbReference>
<proteinExistence type="predicted"/>
<evidence type="ECO:0008006" key="5">
    <source>
        <dbReference type="Google" id="ProtNLM"/>
    </source>
</evidence>
<name>A0ABW2MJ10_9ACTN</name>
<keyword evidence="2" id="KW-0732">Signal</keyword>
<feature type="region of interest" description="Disordered" evidence="1">
    <location>
        <begin position="187"/>
        <end position="210"/>
    </location>
</feature>
<evidence type="ECO:0000313" key="4">
    <source>
        <dbReference type="Proteomes" id="UP001596509"/>
    </source>
</evidence>
<dbReference type="Proteomes" id="UP001596509">
    <property type="component" value="Unassembled WGS sequence"/>
</dbReference>
<dbReference type="EMBL" id="JBHTCK010000007">
    <property type="protein sequence ID" value="MFC7353565.1"/>
    <property type="molecule type" value="Genomic_DNA"/>
</dbReference>
<evidence type="ECO:0000256" key="2">
    <source>
        <dbReference type="SAM" id="SignalP"/>
    </source>
</evidence>
<feature type="signal peptide" evidence="2">
    <location>
        <begin position="1"/>
        <end position="29"/>
    </location>
</feature>
<accession>A0ABW2MJ10</accession>
<feature type="chain" id="PRO_5046990391" description="DUF11 domain-containing protein" evidence="2">
    <location>
        <begin position="30"/>
        <end position="210"/>
    </location>
</feature>
<dbReference type="RefSeq" id="WP_319286221.1">
    <property type="nucleotide sequence ID" value="NZ_JBHTCK010000007.1"/>
</dbReference>
<reference evidence="4" key="1">
    <citation type="journal article" date="2019" name="Int. J. Syst. Evol. Microbiol.">
        <title>The Global Catalogue of Microorganisms (GCM) 10K type strain sequencing project: providing services to taxonomists for standard genome sequencing and annotation.</title>
        <authorList>
            <consortium name="The Broad Institute Genomics Platform"/>
            <consortium name="The Broad Institute Genome Sequencing Center for Infectious Disease"/>
            <person name="Wu L."/>
            <person name="Ma J."/>
        </authorList>
    </citation>
    <scope>NUCLEOTIDE SEQUENCE [LARGE SCALE GENOMIC DNA]</scope>
    <source>
        <strain evidence="4">ICMP 19430</strain>
    </source>
</reference>
<comment type="caution">
    <text evidence="3">The sequence shown here is derived from an EMBL/GenBank/DDBJ whole genome shotgun (WGS) entry which is preliminary data.</text>
</comment>
<keyword evidence="4" id="KW-1185">Reference proteome</keyword>
<gene>
    <name evidence="3" type="ORF">ACFQW9_23240</name>
</gene>
<protein>
    <recommendedName>
        <fullName evidence="5">DUF11 domain-containing protein</fullName>
    </recommendedName>
</protein>
<dbReference type="PROSITE" id="PS51318">
    <property type="entry name" value="TAT"/>
    <property type="match status" value="1"/>
</dbReference>
<evidence type="ECO:0000256" key="1">
    <source>
        <dbReference type="SAM" id="MobiDB-lite"/>
    </source>
</evidence>
<organism evidence="3 4">
    <name type="scientific">Streptomyces caviscabies</name>
    <dbReference type="NCBI Taxonomy" id="90079"/>
    <lineage>
        <taxon>Bacteria</taxon>
        <taxon>Bacillati</taxon>
        <taxon>Actinomycetota</taxon>
        <taxon>Actinomycetes</taxon>
        <taxon>Kitasatosporales</taxon>
        <taxon>Streptomycetaceae</taxon>
        <taxon>Streptomyces</taxon>
    </lineage>
</organism>
<sequence length="210" mass="21207">MLMLSRRLLMPLSVAVAVAAATTVPAATAVPVPTPVAGSAVVADIDPVTFAAEPAAPAAPAALAEPAASAAPPAPAASAASVASEADVVHRGHVAFWSDQLEIRLRTANRGPADVSASTVRLRFSEPLAVRQQLPAGCLWGGRAAVLCETGALAKDGPARRTALDLRLAGRPAEVVVRVDTVWSGGARDADSGNDTHTVLAPSTGDPYAF</sequence>
<evidence type="ECO:0000313" key="3">
    <source>
        <dbReference type="EMBL" id="MFC7353565.1"/>
    </source>
</evidence>